<evidence type="ECO:0000313" key="2">
    <source>
        <dbReference type="EMBL" id="HIY88289.1"/>
    </source>
</evidence>
<dbReference type="AlphaFoldDB" id="A0A9D1ZH44"/>
<sequence length="162" mass="19153">MYYDKIRHRQSQVLAATGLTPVEFDALLITFKHHWDEYYSHFTLEGKVRQRISYNRKTSVLPLIQDKMFFILVYLKTNPLQELHAIQFEMTQPQANRWIHLLSEILRRTLKTLGELPDRNSKRLIHILKGCEDVLLDGTERPIQRPVDEDRQSACYSGKKNS</sequence>
<accession>A0A9D1ZH44</accession>
<evidence type="ECO:0000313" key="3">
    <source>
        <dbReference type="Proteomes" id="UP000886851"/>
    </source>
</evidence>
<gene>
    <name evidence="2" type="ORF">H9824_06260</name>
</gene>
<dbReference type="InterPro" id="IPR027805">
    <property type="entry name" value="Transposase_HTH_dom"/>
</dbReference>
<reference evidence="2" key="2">
    <citation type="submission" date="2021-04" db="EMBL/GenBank/DDBJ databases">
        <authorList>
            <person name="Gilroy R."/>
        </authorList>
    </citation>
    <scope>NUCLEOTIDE SEQUENCE</scope>
    <source>
        <strain evidence="2">Gambia2-208</strain>
    </source>
</reference>
<dbReference type="EMBL" id="DXCV01000042">
    <property type="protein sequence ID" value="HIY88289.1"/>
    <property type="molecule type" value="Genomic_DNA"/>
</dbReference>
<feature type="domain" description="Transposase Helix-turn-helix" evidence="1">
    <location>
        <begin position="64"/>
        <end position="111"/>
    </location>
</feature>
<dbReference type="Proteomes" id="UP000886851">
    <property type="component" value="Unassembled WGS sequence"/>
</dbReference>
<organism evidence="2 3">
    <name type="scientific">Candidatus Bacteroides pullicola</name>
    <dbReference type="NCBI Taxonomy" id="2838475"/>
    <lineage>
        <taxon>Bacteria</taxon>
        <taxon>Pseudomonadati</taxon>
        <taxon>Bacteroidota</taxon>
        <taxon>Bacteroidia</taxon>
        <taxon>Bacteroidales</taxon>
        <taxon>Bacteroidaceae</taxon>
        <taxon>Bacteroides</taxon>
    </lineage>
</organism>
<dbReference type="Pfam" id="PF13613">
    <property type="entry name" value="HTH_Tnp_4"/>
    <property type="match status" value="1"/>
</dbReference>
<proteinExistence type="predicted"/>
<reference evidence="2" key="1">
    <citation type="journal article" date="2021" name="PeerJ">
        <title>Extensive microbial diversity within the chicken gut microbiome revealed by metagenomics and culture.</title>
        <authorList>
            <person name="Gilroy R."/>
            <person name="Ravi A."/>
            <person name="Getino M."/>
            <person name="Pursley I."/>
            <person name="Horton D.L."/>
            <person name="Alikhan N.F."/>
            <person name="Baker D."/>
            <person name="Gharbi K."/>
            <person name="Hall N."/>
            <person name="Watson M."/>
            <person name="Adriaenssens E.M."/>
            <person name="Foster-Nyarko E."/>
            <person name="Jarju S."/>
            <person name="Secka A."/>
            <person name="Antonio M."/>
            <person name="Oren A."/>
            <person name="Chaudhuri R.R."/>
            <person name="La Ragione R."/>
            <person name="Hildebrand F."/>
            <person name="Pallen M.J."/>
        </authorList>
    </citation>
    <scope>NUCLEOTIDE SEQUENCE</scope>
    <source>
        <strain evidence="2">Gambia2-208</strain>
    </source>
</reference>
<evidence type="ECO:0000259" key="1">
    <source>
        <dbReference type="Pfam" id="PF13613"/>
    </source>
</evidence>
<comment type="caution">
    <text evidence="2">The sequence shown here is derived from an EMBL/GenBank/DDBJ whole genome shotgun (WGS) entry which is preliminary data.</text>
</comment>
<protein>
    <submittedName>
        <fullName evidence="2">Transposase family protein</fullName>
    </submittedName>
</protein>
<name>A0A9D1ZH44_9BACE</name>